<dbReference type="Proteomes" id="UP000236311">
    <property type="component" value="Unassembled WGS sequence"/>
</dbReference>
<evidence type="ECO:0000259" key="2">
    <source>
        <dbReference type="Pfam" id="PF01408"/>
    </source>
</evidence>
<comment type="similarity">
    <text evidence="1">Belongs to the Gfo/Idh/MocA family.</text>
</comment>
<dbReference type="Gene3D" id="3.40.50.720">
    <property type="entry name" value="NAD(P)-binding Rossmann-like Domain"/>
    <property type="match status" value="1"/>
</dbReference>
<dbReference type="Gene3D" id="3.30.360.10">
    <property type="entry name" value="Dihydrodipicolinate Reductase, domain 2"/>
    <property type="match status" value="1"/>
</dbReference>
<evidence type="ECO:0000256" key="1">
    <source>
        <dbReference type="ARBA" id="ARBA00010928"/>
    </source>
</evidence>
<dbReference type="SUPFAM" id="SSF55347">
    <property type="entry name" value="Glyceraldehyde-3-phosphate dehydrogenase-like, C-terminal domain"/>
    <property type="match status" value="1"/>
</dbReference>
<organism evidence="4 5">
    <name type="scientific">Acetatifactor muris</name>
    <dbReference type="NCBI Taxonomy" id="879566"/>
    <lineage>
        <taxon>Bacteria</taxon>
        <taxon>Bacillati</taxon>
        <taxon>Bacillota</taxon>
        <taxon>Clostridia</taxon>
        <taxon>Lachnospirales</taxon>
        <taxon>Lachnospiraceae</taxon>
        <taxon>Acetatifactor</taxon>
    </lineage>
</organism>
<name>A0A2K4ZAS0_9FIRM</name>
<evidence type="ECO:0000259" key="3">
    <source>
        <dbReference type="Pfam" id="PF02894"/>
    </source>
</evidence>
<dbReference type="RefSeq" id="WP_172454913.1">
    <property type="nucleotide sequence ID" value="NZ_JANJZD010000016.1"/>
</dbReference>
<evidence type="ECO:0000313" key="5">
    <source>
        <dbReference type="Proteomes" id="UP000236311"/>
    </source>
</evidence>
<dbReference type="InterPro" id="IPR004104">
    <property type="entry name" value="Gfo/Idh/MocA-like_OxRdtase_C"/>
</dbReference>
<dbReference type="PANTHER" id="PTHR43377">
    <property type="entry name" value="BILIVERDIN REDUCTASE A"/>
    <property type="match status" value="1"/>
</dbReference>
<feature type="domain" description="Gfo/Idh/MocA-like oxidoreductase N-terminal" evidence="2">
    <location>
        <begin position="3"/>
        <end position="125"/>
    </location>
</feature>
<dbReference type="SUPFAM" id="SSF51735">
    <property type="entry name" value="NAD(P)-binding Rossmann-fold domains"/>
    <property type="match status" value="1"/>
</dbReference>
<dbReference type="GO" id="GO:0016491">
    <property type="term" value="F:oxidoreductase activity"/>
    <property type="evidence" value="ECO:0007669"/>
    <property type="project" value="UniProtKB-KW"/>
</dbReference>
<dbReference type="Pfam" id="PF02894">
    <property type="entry name" value="GFO_IDH_MocA_C"/>
    <property type="match status" value="1"/>
</dbReference>
<dbReference type="EC" id="1.-.-.-" evidence="4"/>
<sequence>MKEYVLVGSGGRGYWMYASAIAERYNDVAHLAGIMDVNRKRAEYVESLIPYEVPVYTDFDKMMEEVRPDCAIVTTVDRFHSQYVVKALDLGVDVICEKPMTMDADSCNAILDAEERNGRRITVTFNCRYMPLFTRMKELLAQGVVGEVLNVHFEWMLDTVHGADYFRRWHRKLENCGGLLVHKSTHHFDIVNWLIGQEPAEVFANGALRFYGAAGEKRSERCCTCPHAGECEYVYQDSQVPWVKAMYYDCESEDGYYRDRCVFAEEIDIYDTMSLAVKYRQGALMSYSLVAHAPYEGWKISISGTKGRMEACEFDTGTQACDDCFHIKLFDRKGGTMTYDLKKETGSHGGGDERLLRMLFRGDLADPLGQFAGSKDGSMSILIGIAANKSIREHRPVTIEELVSFDRWKERKEAWE</sequence>
<protein>
    <submittedName>
        <fullName evidence="4">Oxidoreductase YteT</fullName>
        <ecNumber evidence="4">1.-.-.-</ecNumber>
    </submittedName>
</protein>
<dbReference type="InterPro" id="IPR036291">
    <property type="entry name" value="NAD(P)-bd_dom_sf"/>
</dbReference>
<dbReference type="PANTHER" id="PTHR43377:SF2">
    <property type="entry name" value="BINDING ROSSMANN FOLD OXIDOREDUCTASE, PUTATIVE (AFU_ORTHOLOGUE AFUA_4G00560)-RELATED"/>
    <property type="match status" value="1"/>
</dbReference>
<dbReference type="GO" id="GO:0000166">
    <property type="term" value="F:nucleotide binding"/>
    <property type="evidence" value="ECO:0007669"/>
    <property type="project" value="InterPro"/>
</dbReference>
<accession>A0A2K4ZAS0</accession>
<dbReference type="AlphaFoldDB" id="A0A2K4ZAS0"/>
<reference evidence="4 5" key="1">
    <citation type="submission" date="2018-01" db="EMBL/GenBank/DDBJ databases">
        <authorList>
            <person name="Gaut B.S."/>
            <person name="Morton B.R."/>
            <person name="Clegg M.T."/>
            <person name="Duvall M.R."/>
        </authorList>
    </citation>
    <scope>NUCLEOTIDE SEQUENCE [LARGE SCALE GENOMIC DNA]</scope>
    <source>
        <strain evidence="4">GP69</strain>
    </source>
</reference>
<dbReference type="Pfam" id="PF01408">
    <property type="entry name" value="GFO_IDH_MocA"/>
    <property type="match status" value="1"/>
</dbReference>
<keyword evidence="4" id="KW-0560">Oxidoreductase</keyword>
<evidence type="ECO:0000313" key="4">
    <source>
        <dbReference type="EMBL" id="SOY27564.1"/>
    </source>
</evidence>
<dbReference type="EMBL" id="OFSM01000001">
    <property type="protein sequence ID" value="SOY27564.1"/>
    <property type="molecule type" value="Genomic_DNA"/>
</dbReference>
<dbReference type="InterPro" id="IPR051450">
    <property type="entry name" value="Gfo/Idh/MocA_Oxidoreductases"/>
</dbReference>
<keyword evidence="5" id="KW-1185">Reference proteome</keyword>
<gene>
    <name evidence="4" type="primary">yteT_2</name>
    <name evidence="4" type="ORF">AMURIS_00268</name>
</gene>
<proteinExistence type="inferred from homology"/>
<feature type="domain" description="Gfo/Idh/MocA-like oxidoreductase C-terminal" evidence="3">
    <location>
        <begin position="137"/>
        <end position="399"/>
    </location>
</feature>
<dbReference type="InterPro" id="IPR000683">
    <property type="entry name" value="Gfo/Idh/MocA-like_OxRdtase_N"/>
</dbReference>